<gene>
    <name evidence="1" type="ORF">Clacol_005651</name>
</gene>
<dbReference type="Proteomes" id="UP001050691">
    <property type="component" value="Unassembled WGS sequence"/>
</dbReference>
<comment type="caution">
    <text evidence="1">The sequence shown here is derived from an EMBL/GenBank/DDBJ whole genome shotgun (WGS) entry which is preliminary data.</text>
</comment>
<dbReference type="EMBL" id="BPWL01000006">
    <property type="protein sequence ID" value="GJJ11418.1"/>
    <property type="molecule type" value="Genomic_DNA"/>
</dbReference>
<sequence length="205" mass="23615">MVKARYHIAVMYSHVLVIDWYDNEHAPLRLTVKGFHNALRYQAIDNLEPRWLALYDLDNPEIMTSDEYKSLSHKASEREGSLVAKLKMLNRRVYSLVSKYGNSEDLGLPSKYVLAESSDDEELRAEESINLISKVPGWIQSRRYKLVVAVELAGQADKHAAITPATFINVHYFDRPFDKPLSEGATREDIRMFALYKDLGKPIWK</sequence>
<accession>A0AAV5AD65</accession>
<organism evidence="1 2">
    <name type="scientific">Clathrus columnatus</name>
    <dbReference type="NCBI Taxonomy" id="1419009"/>
    <lineage>
        <taxon>Eukaryota</taxon>
        <taxon>Fungi</taxon>
        <taxon>Dikarya</taxon>
        <taxon>Basidiomycota</taxon>
        <taxon>Agaricomycotina</taxon>
        <taxon>Agaricomycetes</taxon>
        <taxon>Phallomycetidae</taxon>
        <taxon>Phallales</taxon>
        <taxon>Clathraceae</taxon>
        <taxon>Clathrus</taxon>
    </lineage>
</organism>
<reference evidence="1" key="1">
    <citation type="submission" date="2021-10" db="EMBL/GenBank/DDBJ databases">
        <title>De novo Genome Assembly of Clathrus columnatus (Basidiomycota, Fungi) Using Illumina and Nanopore Sequence Data.</title>
        <authorList>
            <person name="Ogiso-Tanaka E."/>
            <person name="Itagaki H."/>
            <person name="Hosoya T."/>
            <person name="Hosaka K."/>
        </authorList>
    </citation>
    <scope>NUCLEOTIDE SEQUENCE</scope>
    <source>
        <strain evidence="1">MO-923</strain>
    </source>
</reference>
<protein>
    <submittedName>
        <fullName evidence="1">Uncharacterized protein</fullName>
    </submittedName>
</protein>
<evidence type="ECO:0000313" key="1">
    <source>
        <dbReference type="EMBL" id="GJJ11418.1"/>
    </source>
</evidence>
<dbReference type="AlphaFoldDB" id="A0AAV5AD65"/>
<proteinExistence type="predicted"/>
<name>A0AAV5AD65_9AGAM</name>
<evidence type="ECO:0000313" key="2">
    <source>
        <dbReference type="Proteomes" id="UP001050691"/>
    </source>
</evidence>
<keyword evidence="2" id="KW-1185">Reference proteome</keyword>